<comment type="pathway">
    <text evidence="1 7 8">Carbohydrate degradation; glycolysis; D-glyceraldehyde 3-phosphate from glycerone phosphate: step 1/1.</text>
</comment>
<feature type="binding site" evidence="7">
    <location>
        <position position="184"/>
    </location>
    <ligand>
        <name>substrate</name>
    </ligand>
</feature>
<dbReference type="GO" id="GO:0046166">
    <property type="term" value="P:glyceraldehyde-3-phosphate biosynthetic process"/>
    <property type="evidence" value="ECO:0007669"/>
    <property type="project" value="TreeGrafter"/>
</dbReference>
<protein>
    <recommendedName>
        <fullName evidence="7 8">Triosephosphate isomerase</fullName>
        <shortName evidence="7">TIM</shortName>
        <shortName evidence="7">TPI</shortName>
        <ecNumber evidence="7 8">5.3.1.1</ecNumber>
    </recommendedName>
    <alternativeName>
        <fullName evidence="7">Triose-phosphate isomerase</fullName>
    </alternativeName>
</protein>
<dbReference type="GO" id="GO:0019563">
    <property type="term" value="P:glycerol catabolic process"/>
    <property type="evidence" value="ECO:0007669"/>
    <property type="project" value="TreeGrafter"/>
</dbReference>
<evidence type="ECO:0000256" key="4">
    <source>
        <dbReference type="ARBA" id="ARBA00022490"/>
    </source>
</evidence>
<dbReference type="InterPro" id="IPR013785">
    <property type="entry name" value="Aldolase_TIM"/>
</dbReference>
<evidence type="ECO:0000313" key="10">
    <source>
        <dbReference type="Proteomes" id="UP000229241"/>
    </source>
</evidence>
<dbReference type="InterPro" id="IPR035990">
    <property type="entry name" value="TIM_sf"/>
</dbReference>
<dbReference type="PANTHER" id="PTHR21139:SF42">
    <property type="entry name" value="TRIOSEPHOSPHATE ISOMERASE"/>
    <property type="match status" value="1"/>
</dbReference>
<dbReference type="EMBL" id="PCTX01000070">
    <property type="protein sequence ID" value="PIP92001.1"/>
    <property type="molecule type" value="Genomic_DNA"/>
</dbReference>
<sequence length="259" mass="29232">MKKIIIFNWKMYPSSLKEAKELFNSILKQIKNLEIVVAAPFIYLSEFVGLINKTKIKLGAQDVFYKDEGAYTGEISPTMLKNLGVEYIIIGHSERRKYLDETDEMINKKVSAALKTGLKVVLCVGEPTRARARELRIKNAELRKAKIYVKKQLKKDLENSKSLILNSKLRNQLVIAYEPVWAIGTGNPCCPKDALKMIKFIKKFLSVKCQVSSVKVLYGGSVDSKNIKNFVKYSEIDGALVGGASLKIKEVKKIIKIIK</sequence>
<dbReference type="UniPathway" id="UPA00138"/>
<dbReference type="PROSITE" id="PS00171">
    <property type="entry name" value="TIM_1"/>
    <property type="match status" value="1"/>
</dbReference>
<evidence type="ECO:0000256" key="6">
    <source>
        <dbReference type="ARBA" id="ARBA00023235"/>
    </source>
</evidence>
<accession>A0A2H0ECI7</accession>
<evidence type="ECO:0000256" key="5">
    <source>
        <dbReference type="ARBA" id="ARBA00023152"/>
    </source>
</evidence>
<evidence type="ECO:0000256" key="1">
    <source>
        <dbReference type="ARBA" id="ARBA00004680"/>
    </source>
</evidence>
<feature type="active site" description="Proton acceptor" evidence="7">
    <location>
        <position position="178"/>
    </location>
</feature>
<evidence type="ECO:0000256" key="7">
    <source>
        <dbReference type="HAMAP-Rule" id="MF_00147"/>
    </source>
</evidence>
<evidence type="ECO:0000313" key="9">
    <source>
        <dbReference type="EMBL" id="PIP92001.1"/>
    </source>
</evidence>
<gene>
    <name evidence="7" type="primary">tpiA</name>
    <name evidence="9" type="ORF">COW77_02345</name>
</gene>
<feature type="active site" description="Electrophile" evidence="7">
    <location>
        <position position="92"/>
    </location>
</feature>
<dbReference type="Proteomes" id="UP000229241">
    <property type="component" value="Unassembled WGS sequence"/>
</dbReference>
<dbReference type="CDD" id="cd00311">
    <property type="entry name" value="TIM"/>
    <property type="match status" value="1"/>
</dbReference>
<keyword evidence="3 7" id="KW-0312">Gluconeogenesis</keyword>
<dbReference type="NCBIfam" id="TIGR00419">
    <property type="entry name" value="tim"/>
    <property type="match status" value="1"/>
</dbReference>
<dbReference type="GO" id="GO:0006094">
    <property type="term" value="P:gluconeogenesis"/>
    <property type="evidence" value="ECO:0007669"/>
    <property type="project" value="UniProtKB-UniRule"/>
</dbReference>
<comment type="catalytic activity">
    <reaction evidence="7 8">
        <text>D-glyceraldehyde 3-phosphate = dihydroxyacetone phosphate</text>
        <dbReference type="Rhea" id="RHEA:18585"/>
        <dbReference type="ChEBI" id="CHEBI:57642"/>
        <dbReference type="ChEBI" id="CHEBI:59776"/>
        <dbReference type="EC" id="5.3.1.1"/>
    </reaction>
</comment>
<dbReference type="HAMAP" id="MF_00147_B">
    <property type="entry name" value="TIM_B"/>
    <property type="match status" value="1"/>
</dbReference>
<dbReference type="GO" id="GO:0005829">
    <property type="term" value="C:cytosol"/>
    <property type="evidence" value="ECO:0007669"/>
    <property type="project" value="TreeGrafter"/>
</dbReference>
<dbReference type="GO" id="GO:0004807">
    <property type="term" value="F:triose-phosphate isomerase activity"/>
    <property type="evidence" value="ECO:0007669"/>
    <property type="project" value="UniProtKB-UniRule"/>
</dbReference>
<comment type="function">
    <text evidence="7">Involved in the gluconeogenesis. Catalyzes stereospecifically the conversion of dihydroxyacetone phosphate (DHAP) to D-glyceraldehyde-3-phosphate (G3P).</text>
</comment>
<feature type="binding site" evidence="7">
    <location>
        <begin position="8"/>
        <end position="10"/>
    </location>
    <ligand>
        <name>substrate</name>
    </ligand>
</feature>
<dbReference type="InterPro" id="IPR020861">
    <property type="entry name" value="Triosephosphate_isomerase_AS"/>
</dbReference>
<feature type="binding site" evidence="7">
    <location>
        <begin position="242"/>
        <end position="243"/>
    </location>
    <ligand>
        <name>substrate</name>
    </ligand>
</feature>
<keyword evidence="5 7" id="KW-0324">Glycolysis</keyword>
<evidence type="ECO:0000256" key="2">
    <source>
        <dbReference type="ARBA" id="ARBA00007422"/>
    </source>
</evidence>
<dbReference type="InterPro" id="IPR022896">
    <property type="entry name" value="TrioseP_Isoase_bac/euk"/>
</dbReference>
<dbReference type="UniPathway" id="UPA00109">
    <property type="reaction ID" value="UER00189"/>
</dbReference>
<comment type="caution">
    <text evidence="9">The sequence shown here is derived from an EMBL/GenBank/DDBJ whole genome shotgun (WGS) entry which is preliminary data.</text>
</comment>
<organism evidence="9 10">
    <name type="scientific">Candidatus Wolfebacteria bacterium CG18_big_fil_WC_8_21_14_2_50_39_7</name>
    <dbReference type="NCBI Taxonomy" id="1975071"/>
    <lineage>
        <taxon>Bacteria</taxon>
        <taxon>Candidatus Wolfeibacteriota</taxon>
    </lineage>
</organism>
<comment type="subcellular location">
    <subcellularLocation>
        <location evidence="7 8">Cytoplasm</location>
    </subcellularLocation>
</comment>
<name>A0A2H0ECI7_9BACT</name>
<evidence type="ECO:0000256" key="3">
    <source>
        <dbReference type="ARBA" id="ARBA00022432"/>
    </source>
</evidence>
<comment type="similarity">
    <text evidence="2 7 8">Belongs to the triosephosphate isomerase family.</text>
</comment>
<dbReference type="GO" id="GO:0006096">
    <property type="term" value="P:glycolytic process"/>
    <property type="evidence" value="ECO:0007669"/>
    <property type="project" value="UniProtKB-UniRule"/>
</dbReference>
<evidence type="ECO:0000256" key="8">
    <source>
        <dbReference type="RuleBase" id="RU363013"/>
    </source>
</evidence>
<proteinExistence type="inferred from homology"/>
<keyword evidence="6 7" id="KW-0413">Isomerase</keyword>
<keyword evidence="4 7" id="KW-0963">Cytoplasm</keyword>
<dbReference type="FunFam" id="3.20.20.70:FF:000016">
    <property type="entry name" value="Triosephosphate isomerase"/>
    <property type="match status" value="1"/>
</dbReference>
<dbReference type="PROSITE" id="PS51440">
    <property type="entry name" value="TIM_2"/>
    <property type="match status" value="1"/>
</dbReference>
<dbReference type="AlphaFoldDB" id="A0A2H0ECI7"/>
<dbReference type="Gene3D" id="3.20.20.70">
    <property type="entry name" value="Aldolase class I"/>
    <property type="match status" value="1"/>
</dbReference>
<dbReference type="EC" id="5.3.1.1" evidence="7 8"/>
<comment type="subunit">
    <text evidence="7 8">Homodimer.</text>
</comment>
<feature type="binding site" evidence="7">
    <location>
        <position position="221"/>
    </location>
    <ligand>
        <name>substrate</name>
    </ligand>
</feature>
<comment type="pathway">
    <text evidence="7 8">Carbohydrate biosynthesis; gluconeogenesis.</text>
</comment>
<dbReference type="InterPro" id="IPR000652">
    <property type="entry name" value="Triosephosphate_isomerase"/>
</dbReference>
<dbReference type="PANTHER" id="PTHR21139">
    <property type="entry name" value="TRIOSEPHOSPHATE ISOMERASE"/>
    <property type="match status" value="1"/>
</dbReference>
<reference evidence="9 10" key="1">
    <citation type="submission" date="2017-09" db="EMBL/GenBank/DDBJ databases">
        <title>Depth-based differentiation of microbial function through sediment-hosted aquifers and enrichment of novel symbionts in the deep terrestrial subsurface.</title>
        <authorList>
            <person name="Probst A.J."/>
            <person name="Ladd B."/>
            <person name="Jarett J.K."/>
            <person name="Geller-Mcgrath D.E."/>
            <person name="Sieber C.M."/>
            <person name="Emerson J.B."/>
            <person name="Anantharaman K."/>
            <person name="Thomas B.C."/>
            <person name="Malmstrom R."/>
            <person name="Stieglmeier M."/>
            <person name="Klingl A."/>
            <person name="Woyke T."/>
            <person name="Ryan C.M."/>
            <person name="Banfield J.F."/>
        </authorList>
    </citation>
    <scope>NUCLEOTIDE SEQUENCE [LARGE SCALE GENOMIC DNA]</scope>
    <source>
        <strain evidence="9">CG18_big_fil_WC_8_21_14_2_50_39_7</strain>
    </source>
</reference>
<dbReference type="SUPFAM" id="SSF51351">
    <property type="entry name" value="Triosephosphate isomerase (TIM)"/>
    <property type="match status" value="1"/>
</dbReference>
<dbReference type="Pfam" id="PF00121">
    <property type="entry name" value="TIM"/>
    <property type="match status" value="1"/>
</dbReference>